<organism evidence="1 2">
    <name type="scientific">Streptosporangium canum</name>
    <dbReference type="NCBI Taxonomy" id="324952"/>
    <lineage>
        <taxon>Bacteria</taxon>
        <taxon>Bacillati</taxon>
        <taxon>Actinomycetota</taxon>
        <taxon>Actinomycetes</taxon>
        <taxon>Streptosporangiales</taxon>
        <taxon>Streptosporangiaceae</taxon>
        <taxon>Streptosporangium</taxon>
    </lineage>
</organism>
<evidence type="ECO:0000313" key="2">
    <source>
        <dbReference type="Proteomes" id="UP000199111"/>
    </source>
</evidence>
<reference evidence="2" key="1">
    <citation type="submission" date="2016-10" db="EMBL/GenBank/DDBJ databases">
        <authorList>
            <person name="Varghese N."/>
            <person name="Submissions S."/>
        </authorList>
    </citation>
    <scope>NUCLEOTIDE SEQUENCE [LARGE SCALE GENOMIC DNA]</scope>
    <source>
        <strain evidence="2">CGMCC 4.2126</strain>
    </source>
</reference>
<dbReference type="AlphaFoldDB" id="A0A1I4CGL5"/>
<dbReference type="EMBL" id="FOQY01000035">
    <property type="protein sequence ID" value="SFK79447.1"/>
    <property type="molecule type" value="Genomic_DNA"/>
</dbReference>
<gene>
    <name evidence="1" type="ORF">SAMN05216275_13568</name>
</gene>
<proteinExistence type="predicted"/>
<sequence>MSTMWSSPERRGEHCASCATERVFEQPPCSDGHGPGLCPEWACAECGHALFLGVPDGEGAPALRRSMAVA</sequence>
<evidence type="ECO:0000313" key="1">
    <source>
        <dbReference type="EMBL" id="SFK79447.1"/>
    </source>
</evidence>
<name>A0A1I4CGL5_9ACTN</name>
<accession>A0A1I4CGL5</accession>
<dbReference type="Proteomes" id="UP000199111">
    <property type="component" value="Unassembled WGS sequence"/>
</dbReference>
<keyword evidence="2" id="KW-1185">Reference proteome</keyword>
<protein>
    <submittedName>
        <fullName evidence="1">Uncharacterized protein</fullName>
    </submittedName>
</protein>